<feature type="domain" description="Myb/SANT-like DNA-binding" evidence="1">
    <location>
        <begin position="7"/>
        <end position="95"/>
    </location>
</feature>
<dbReference type="PANTHER" id="PTHR47595:SF1">
    <property type="entry name" value="MYB_SANT-LIKE DNA-BINDING DOMAIN-CONTAINING PROTEIN"/>
    <property type="match status" value="1"/>
</dbReference>
<dbReference type="AlphaFoldDB" id="A0A151PC78"/>
<dbReference type="Pfam" id="PF13837">
    <property type="entry name" value="Myb_DNA-bind_4"/>
    <property type="match status" value="1"/>
</dbReference>
<evidence type="ECO:0000259" key="1">
    <source>
        <dbReference type="Pfam" id="PF13837"/>
    </source>
</evidence>
<dbReference type="Proteomes" id="UP000050525">
    <property type="component" value="Unassembled WGS sequence"/>
</dbReference>
<dbReference type="PANTHER" id="PTHR47595">
    <property type="entry name" value="HEAT SHOCK 70 KDA PROTEIN 14"/>
    <property type="match status" value="1"/>
</dbReference>
<dbReference type="EMBL" id="AKHW03000499">
    <property type="protein sequence ID" value="KYO46608.1"/>
    <property type="molecule type" value="Genomic_DNA"/>
</dbReference>
<evidence type="ECO:0000313" key="2">
    <source>
        <dbReference type="EMBL" id="KYO46608.1"/>
    </source>
</evidence>
<dbReference type="Gene3D" id="1.10.10.60">
    <property type="entry name" value="Homeodomain-like"/>
    <property type="match status" value="1"/>
</dbReference>
<gene>
    <name evidence="2" type="ORF">Y1Q_0018378</name>
</gene>
<keyword evidence="3" id="KW-1185">Reference proteome</keyword>
<organism evidence="2 3">
    <name type="scientific">Alligator mississippiensis</name>
    <name type="common">American alligator</name>
    <dbReference type="NCBI Taxonomy" id="8496"/>
    <lineage>
        <taxon>Eukaryota</taxon>
        <taxon>Metazoa</taxon>
        <taxon>Chordata</taxon>
        <taxon>Craniata</taxon>
        <taxon>Vertebrata</taxon>
        <taxon>Euteleostomi</taxon>
        <taxon>Archelosauria</taxon>
        <taxon>Archosauria</taxon>
        <taxon>Crocodylia</taxon>
        <taxon>Alligatoridae</taxon>
        <taxon>Alligatorinae</taxon>
        <taxon>Alligator</taxon>
    </lineage>
</organism>
<dbReference type="InterPro" id="IPR044822">
    <property type="entry name" value="Myb_DNA-bind_4"/>
</dbReference>
<reference evidence="2 3" key="1">
    <citation type="journal article" date="2012" name="Genome Biol.">
        <title>Sequencing three crocodilian genomes to illuminate the evolution of archosaurs and amniotes.</title>
        <authorList>
            <person name="St John J.A."/>
            <person name="Braun E.L."/>
            <person name="Isberg S.R."/>
            <person name="Miles L.G."/>
            <person name="Chong A.Y."/>
            <person name="Gongora J."/>
            <person name="Dalzell P."/>
            <person name="Moran C."/>
            <person name="Bed'hom B."/>
            <person name="Abzhanov A."/>
            <person name="Burgess S.C."/>
            <person name="Cooksey A.M."/>
            <person name="Castoe T.A."/>
            <person name="Crawford N.G."/>
            <person name="Densmore L.D."/>
            <person name="Drew J.C."/>
            <person name="Edwards S.V."/>
            <person name="Faircloth B.C."/>
            <person name="Fujita M.K."/>
            <person name="Greenwold M.J."/>
            <person name="Hoffmann F.G."/>
            <person name="Howard J.M."/>
            <person name="Iguchi T."/>
            <person name="Janes D.E."/>
            <person name="Khan S.Y."/>
            <person name="Kohno S."/>
            <person name="de Koning A.J."/>
            <person name="Lance S.L."/>
            <person name="McCarthy F.M."/>
            <person name="McCormack J.E."/>
            <person name="Merchant M.E."/>
            <person name="Peterson D.G."/>
            <person name="Pollock D.D."/>
            <person name="Pourmand N."/>
            <person name="Raney B.J."/>
            <person name="Roessler K.A."/>
            <person name="Sanford J.R."/>
            <person name="Sawyer R.H."/>
            <person name="Schmidt C.J."/>
            <person name="Triplett E.W."/>
            <person name="Tuberville T.D."/>
            <person name="Venegas-Anaya M."/>
            <person name="Howard J.T."/>
            <person name="Jarvis E.D."/>
            <person name="Guillette L.J.Jr."/>
            <person name="Glenn T.C."/>
            <person name="Green R.E."/>
            <person name="Ray D.A."/>
        </authorList>
    </citation>
    <scope>NUCLEOTIDE SEQUENCE [LARGE SCALE GENOMIC DNA]</scope>
    <source>
        <strain evidence="2">KSC_2009_1</strain>
    </source>
</reference>
<sequence length="107" mass="12407">MPFLWGPNWSQEEIGKLMALWVDLEVQRQFEWDGRLNAHIYEALSGGMGEQGHSQLVQQCRIKVKAFRVQWAAISDRNCQSSCARKTMPFMRQLTRIWHPGTQATAM</sequence>
<evidence type="ECO:0000313" key="3">
    <source>
        <dbReference type="Proteomes" id="UP000050525"/>
    </source>
</evidence>
<name>A0A151PC78_ALLMI</name>
<accession>A0A151PC78</accession>
<comment type="caution">
    <text evidence="2">The sequence shown here is derived from an EMBL/GenBank/DDBJ whole genome shotgun (WGS) entry which is preliminary data.</text>
</comment>
<protein>
    <recommendedName>
        <fullName evidence="1">Myb/SANT-like DNA-binding domain-containing protein</fullName>
    </recommendedName>
</protein>
<proteinExistence type="predicted"/>